<reference evidence="19" key="1">
    <citation type="submission" date="2020-05" db="EMBL/GenBank/DDBJ databases">
        <title>Phylogenomic resolution of chytrid fungi.</title>
        <authorList>
            <person name="Stajich J.E."/>
            <person name="Amses K."/>
            <person name="Simmons R."/>
            <person name="Seto K."/>
            <person name="Myers J."/>
            <person name="Bonds A."/>
            <person name="Quandt C.A."/>
            <person name="Barry K."/>
            <person name="Liu P."/>
            <person name="Grigoriev I."/>
            <person name="Longcore J.E."/>
            <person name="James T.Y."/>
        </authorList>
    </citation>
    <scope>NUCLEOTIDE SEQUENCE</scope>
    <source>
        <strain evidence="19">JEL0476</strain>
    </source>
</reference>
<evidence type="ECO:0000256" key="18">
    <source>
        <dbReference type="SAM" id="MobiDB-lite"/>
    </source>
</evidence>
<evidence type="ECO:0000256" key="12">
    <source>
        <dbReference type="ARBA" id="ARBA00023098"/>
    </source>
</evidence>
<feature type="compositionally biased region" description="Polar residues" evidence="18">
    <location>
        <begin position="330"/>
        <end position="343"/>
    </location>
</feature>
<comment type="pathway">
    <text evidence="2 16">Glycerolipid metabolism; triacylglycerol biosynthesis.</text>
</comment>
<accession>A0AAD5U7E3</accession>
<evidence type="ECO:0000256" key="3">
    <source>
        <dbReference type="ARBA" id="ARBA00005189"/>
    </source>
</evidence>
<feature type="compositionally biased region" description="Polar residues" evidence="18">
    <location>
        <begin position="302"/>
        <end position="320"/>
    </location>
</feature>
<evidence type="ECO:0000256" key="9">
    <source>
        <dbReference type="ARBA" id="ARBA00022798"/>
    </source>
</evidence>
<evidence type="ECO:0000313" key="20">
    <source>
        <dbReference type="Proteomes" id="UP001211065"/>
    </source>
</evidence>
<evidence type="ECO:0000256" key="4">
    <source>
        <dbReference type="ARBA" id="ARBA00005420"/>
    </source>
</evidence>
<dbReference type="GO" id="GO:0006071">
    <property type="term" value="P:glycerol metabolic process"/>
    <property type="evidence" value="ECO:0007669"/>
    <property type="project" value="UniProtKB-UniRule"/>
</dbReference>
<evidence type="ECO:0000256" key="14">
    <source>
        <dbReference type="ARBA" id="ARBA00023315"/>
    </source>
</evidence>
<feature type="coiled-coil region" evidence="17">
    <location>
        <begin position="400"/>
        <end position="434"/>
    </location>
</feature>
<comment type="function">
    <text evidence="16">Catalyzes the terminal and only committed step in triacylglycerol synthesis by using diacylglycerol and fatty acyl CoA as substrates.</text>
</comment>
<evidence type="ECO:0000256" key="11">
    <source>
        <dbReference type="ARBA" id="ARBA00022989"/>
    </source>
</evidence>
<evidence type="ECO:0000256" key="15">
    <source>
        <dbReference type="ARBA" id="ARBA00048109"/>
    </source>
</evidence>
<sequence>MHVGTLNVNLIAPFIRETLLTRGFISVNKNSINHTLQDSKSNAVGIVIGGAKESLFAVPGRNTVVLKNRKGFVKLAIQNGASLVPVYSFGENYLYKQVQNQTLKKIQDFLTRYLSFAPVIFYGRNVVTCVGNPIMVKKNENPTDEEIEFYHQEYMKGLTELFNKYKDEYDPDRIEDLMLSASFNQEELSNLTEVHNENETVDKVKKNKEQEFEFVKPQQVIKPSLKVFTPIKTRLNKKPQRVQLSDEIQQHQQHQKALEVKSVLTTPIKDREDWDCRFTISEKKPKNSGMDDYTPVKKLNTSKKSSPVTPRYLSYSNEPVNQLRGRKSSSDLLYSNKQQSNVTRAKENSGKTLQAKKNDKIYDTDEELSKLTKHFLKLSETEKAEDVLADGNLGEFESKLIEKTKKIKKLDKLLEIIEKEKEKEMQMKAQLLEKIKLFRTD</sequence>
<dbReference type="Pfam" id="PF03982">
    <property type="entry name" value="DAGAT"/>
    <property type="match status" value="1"/>
</dbReference>
<keyword evidence="14 16" id="KW-0012">Acyltransferase</keyword>
<comment type="subcellular location">
    <subcellularLocation>
        <location evidence="1 16">Endoplasmic reticulum membrane</location>
        <topology evidence="1 16">Multi-pass membrane protein</topology>
    </subcellularLocation>
</comment>
<keyword evidence="12 16" id="KW-0443">Lipid metabolism</keyword>
<evidence type="ECO:0000256" key="17">
    <source>
        <dbReference type="SAM" id="Coils"/>
    </source>
</evidence>
<dbReference type="AlphaFoldDB" id="A0AAD5U7E3"/>
<keyword evidence="9" id="KW-0319">Glycerol metabolism</keyword>
<keyword evidence="10 16" id="KW-0256">Endoplasmic reticulum</keyword>
<keyword evidence="6 16" id="KW-0444">Lipid biosynthesis</keyword>
<dbReference type="InterPro" id="IPR007130">
    <property type="entry name" value="DAGAT"/>
</dbReference>
<dbReference type="GO" id="GO:0005789">
    <property type="term" value="C:endoplasmic reticulum membrane"/>
    <property type="evidence" value="ECO:0007669"/>
    <property type="project" value="UniProtKB-SubCell"/>
</dbReference>
<evidence type="ECO:0000313" key="19">
    <source>
        <dbReference type="EMBL" id="KAJ3223905.1"/>
    </source>
</evidence>
<evidence type="ECO:0000256" key="6">
    <source>
        <dbReference type="ARBA" id="ARBA00022516"/>
    </source>
</evidence>
<evidence type="ECO:0000256" key="10">
    <source>
        <dbReference type="ARBA" id="ARBA00022824"/>
    </source>
</evidence>
<evidence type="ECO:0000256" key="1">
    <source>
        <dbReference type="ARBA" id="ARBA00004477"/>
    </source>
</evidence>
<protein>
    <recommendedName>
        <fullName evidence="5 16">Diacylglycerol O-acyltransferase</fullName>
        <ecNumber evidence="5 16">2.3.1.20</ecNumber>
    </recommendedName>
</protein>
<organism evidence="19 20">
    <name type="scientific">Clydaea vesicula</name>
    <dbReference type="NCBI Taxonomy" id="447962"/>
    <lineage>
        <taxon>Eukaryota</taxon>
        <taxon>Fungi</taxon>
        <taxon>Fungi incertae sedis</taxon>
        <taxon>Chytridiomycota</taxon>
        <taxon>Chytridiomycota incertae sedis</taxon>
        <taxon>Chytridiomycetes</taxon>
        <taxon>Lobulomycetales</taxon>
        <taxon>Lobulomycetaceae</taxon>
        <taxon>Clydaea</taxon>
    </lineage>
</organism>
<evidence type="ECO:0000256" key="5">
    <source>
        <dbReference type="ARBA" id="ARBA00013244"/>
    </source>
</evidence>
<keyword evidence="8" id="KW-0812">Transmembrane</keyword>
<dbReference type="PANTHER" id="PTHR12317:SF0">
    <property type="entry name" value="ACYLTRANSFERASE"/>
    <property type="match status" value="1"/>
</dbReference>
<feature type="region of interest" description="Disordered" evidence="18">
    <location>
        <begin position="284"/>
        <end position="354"/>
    </location>
</feature>
<keyword evidence="20" id="KW-1185">Reference proteome</keyword>
<comment type="pathway">
    <text evidence="3">Lipid metabolism.</text>
</comment>
<gene>
    <name evidence="19" type="primary">DGAT2</name>
    <name evidence="19" type="ORF">HK099_000566</name>
</gene>
<comment type="caution">
    <text evidence="19">The sequence shown here is derived from an EMBL/GenBank/DDBJ whole genome shotgun (WGS) entry which is preliminary data.</text>
</comment>
<proteinExistence type="inferred from homology"/>
<dbReference type="GO" id="GO:0019432">
    <property type="term" value="P:triglyceride biosynthetic process"/>
    <property type="evidence" value="ECO:0007669"/>
    <property type="project" value="UniProtKB-UniRule"/>
</dbReference>
<dbReference type="EMBL" id="JADGJW010000113">
    <property type="protein sequence ID" value="KAJ3223905.1"/>
    <property type="molecule type" value="Genomic_DNA"/>
</dbReference>
<evidence type="ECO:0000256" key="8">
    <source>
        <dbReference type="ARBA" id="ARBA00022692"/>
    </source>
</evidence>
<dbReference type="PANTHER" id="PTHR12317">
    <property type="entry name" value="DIACYLGLYCEROL O-ACYLTRANSFERASE"/>
    <property type="match status" value="1"/>
</dbReference>
<dbReference type="Proteomes" id="UP001211065">
    <property type="component" value="Unassembled WGS sequence"/>
</dbReference>
<evidence type="ECO:0000256" key="13">
    <source>
        <dbReference type="ARBA" id="ARBA00023136"/>
    </source>
</evidence>
<dbReference type="EC" id="2.3.1.20" evidence="5 16"/>
<comment type="catalytic activity">
    <reaction evidence="15 16">
        <text>an acyl-CoA + a 1,2-diacyl-sn-glycerol = a triacyl-sn-glycerol + CoA</text>
        <dbReference type="Rhea" id="RHEA:10868"/>
        <dbReference type="ChEBI" id="CHEBI:17815"/>
        <dbReference type="ChEBI" id="CHEBI:57287"/>
        <dbReference type="ChEBI" id="CHEBI:58342"/>
        <dbReference type="ChEBI" id="CHEBI:64615"/>
        <dbReference type="EC" id="2.3.1.20"/>
    </reaction>
</comment>
<dbReference type="CDD" id="cd07987">
    <property type="entry name" value="LPLAT_MGAT-like"/>
    <property type="match status" value="1"/>
</dbReference>
<name>A0AAD5U7E3_9FUNG</name>
<comment type="similarity">
    <text evidence="4 16">Belongs to the diacylglycerol acyltransferase family.</text>
</comment>
<evidence type="ECO:0000256" key="7">
    <source>
        <dbReference type="ARBA" id="ARBA00022679"/>
    </source>
</evidence>
<dbReference type="GO" id="GO:0004144">
    <property type="term" value="F:diacylglycerol O-acyltransferase activity"/>
    <property type="evidence" value="ECO:0007669"/>
    <property type="project" value="UniProtKB-UniRule"/>
</dbReference>
<evidence type="ECO:0000256" key="16">
    <source>
        <dbReference type="RuleBase" id="RU367023"/>
    </source>
</evidence>
<evidence type="ECO:0000256" key="2">
    <source>
        <dbReference type="ARBA" id="ARBA00004771"/>
    </source>
</evidence>
<keyword evidence="7" id="KW-0808">Transferase</keyword>
<keyword evidence="11" id="KW-1133">Transmembrane helix</keyword>
<keyword evidence="13" id="KW-0472">Membrane</keyword>
<keyword evidence="17" id="KW-0175">Coiled coil</keyword>